<evidence type="ECO:0000256" key="2">
    <source>
        <dbReference type="ARBA" id="ARBA00023235"/>
    </source>
</evidence>
<dbReference type="AlphaFoldDB" id="A0A2T3W6X3"/>
<keyword evidence="6" id="KW-1185">Reference proteome</keyword>
<gene>
    <name evidence="5" type="ORF">C8263_11045</name>
</gene>
<dbReference type="InterPro" id="IPR029033">
    <property type="entry name" value="His_PPase_superfam"/>
</dbReference>
<proteinExistence type="predicted"/>
<evidence type="ECO:0000256" key="4">
    <source>
        <dbReference type="PIRSR" id="PIRSR613078-2"/>
    </source>
</evidence>
<dbReference type="Proteomes" id="UP000240317">
    <property type="component" value="Unassembled WGS sequence"/>
</dbReference>
<evidence type="ECO:0000256" key="1">
    <source>
        <dbReference type="ARBA" id="ARBA00023152"/>
    </source>
</evidence>
<dbReference type="PANTHER" id="PTHR48100">
    <property type="entry name" value="BROAD-SPECIFICITY PHOSPHATASE YOR283W-RELATED"/>
    <property type="match status" value="1"/>
</dbReference>
<organism evidence="5 6">
    <name type="scientific">Deinococcus arcticus</name>
    <dbReference type="NCBI Taxonomy" id="2136176"/>
    <lineage>
        <taxon>Bacteria</taxon>
        <taxon>Thermotogati</taxon>
        <taxon>Deinococcota</taxon>
        <taxon>Deinococci</taxon>
        <taxon>Deinococcales</taxon>
        <taxon>Deinococcaceae</taxon>
        <taxon>Deinococcus</taxon>
    </lineage>
</organism>
<reference evidence="5 6" key="1">
    <citation type="submission" date="2018-03" db="EMBL/GenBank/DDBJ databases">
        <title>Draft genome of Deinococcus sp. OD32.</title>
        <authorList>
            <person name="Wang X.-P."/>
            <person name="Du Z.-J."/>
        </authorList>
    </citation>
    <scope>NUCLEOTIDE SEQUENCE [LARGE SCALE GENOMIC DNA]</scope>
    <source>
        <strain evidence="5 6">OD32</strain>
    </source>
</reference>
<dbReference type="EMBL" id="PYSV01000010">
    <property type="protein sequence ID" value="PTA67648.1"/>
    <property type="molecule type" value="Genomic_DNA"/>
</dbReference>
<dbReference type="CDD" id="cd07067">
    <property type="entry name" value="HP_PGM_like"/>
    <property type="match status" value="1"/>
</dbReference>
<protein>
    <submittedName>
        <fullName evidence="5">Histidine phosphatase family protein</fullName>
    </submittedName>
</protein>
<evidence type="ECO:0000313" key="5">
    <source>
        <dbReference type="EMBL" id="PTA67648.1"/>
    </source>
</evidence>
<dbReference type="InterPro" id="IPR001345">
    <property type="entry name" value="PG/BPGM_mutase_AS"/>
</dbReference>
<dbReference type="PANTHER" id="PTHR48100:SF1">
    <property type="entry name" value="HISTIDINE PHOSPHATASE FAMILY PROTEIN-RELATED"/>
    <property type="match status" value="1"/>
</dbReference>
<feature type="binding site" evidence="4">
    <location>
        <position position="121"/>
    </location>
    <ligand>
        <name>substrate</name>
    </ligand>
</feature>
<evidence type="ECO:0000256" key="3">
    <source>
        <dbReference type="PIRSR" id="PIRSR613078-1"/>
    </source>
</evidence>
<dbReference type="InterPro" id="IPR050275">
    <property type="entry name" value="PGM_Phosphatase"/>
</dbReference>
<feature type="active site" description="Tele-phosphohistidine intermediate" evidence="3">
    <location>
        <position position="70"/>
    </location>
</feature>
<feature type="binding site" evidence="4">
    <location>
        <begin position="69"/>
        <end position="76"/>
    </location>
    <ligand>
        <name>substrate</name>
    </ligand>
</feature>
<dbReference type="InterPro" id="IPR013078">
    <property type="entry name" value="His_Pase_superF_clade-1"/>
</dbReference>
<dbReference type="SUPFAM" id="SSF53254">
    <property type="entry name" value="Phosphoglycerate mutase-like"/>
    <property type="match status" value="1"/>
</dbReference>
<keyword evidence="2" id="KW-0413">Isomerase</keyword>
<evidence type="ECO:0000313" key="6">
    <source>
        <dbReference type="Proteomes" id="UP000240317"/>
    </source>
</evidence>
<feature type="active site" description="Proton donor/acceptor" evidence="3">
    <location>
        <position position="145"/>
    </location>
</feature>
<dbReference type="GO" id="GO:0005737">
    <property type="term" value="C:cytoplasm"/>
    <property type="evidence" value="ECO:0007669"/>
    <property type="project" value="TreeGrafter"/>
</dbReference>
<dbReference type="GO" id="GO:0016791">
    <property type="term" value="F:phosphatase activity"/>
    <property type="evidence" value="ECO:0007669"/>
    <property type="project" value="TreeGrafter"/>
</dbReference>
<sequence length="269" mass="28523">MKAPSVTPCIGRASGWPSAAWPSWSPIPTCRMGPSMRPPSDHAQSSGDPCPLGRLVSAGARMTRITLVRHGQTAHNAAGRFQGWADIALNGHGQAQAAALARRLAGHPVRPTHVLSSDLGRAAQTAAPLAHALGLPVQPSADLREIHIGAWEGLTFAEIEAQDADRFRQWPLVAAPQGESVADLTRRVGAVLDRLALQPTDHAVIVTHGVVITALLCTWLGWDFADAWAGRRGLHHNTALSTLRWADEAVQCETLACAAHLEDLQVGAG</sequence>
<keyword evidence="1" id="KW-0324">Glycolysis</keyword>
<dbReference type="SMART" id="SM00855">
    <property type="entry name" value="PGAM"/>
    <property type="match status" value="1"/>
</dbReference>
<dbReference type="Gene3D" id="3.40.50.1240">
    <property type="entry name" value="Phosphoglycerate mutase-like"/>
    <property type="match status" value="1"/>
</dbReference>
<accession>A0A2T3W6X3</accession>
<dbReference type="PROSITE" id="PS00175">
    <property type="entry name" value="PG_MUTASE"/>
    <property type="match status" value="1"/>
</dbReference>
<name>A0A2T3W6X3_9DEIO</name>
<comment type="caution">
    <text evidence="5">The sequence shown here is derived from an EMBL/GenBank/DDBJ whole genome shotgun (WGS) entry which is preliminary data.</text>
</comment>
<dbReference type="Pfam" id="PF00300">
    <property type="entry name" value="His_Phos_1"/>
    <property type="match status" value="1"/>
</dbReference>